<dbReference type="GO" id="GO:0005524">
    <property type="term" value="F:ATP binding"/>
    <property type="evidence" value="ECO:0007669"/>
    <property type="project" value="UniProtKB-KW"/>
</dbReference>
<feature type="binding site" evidence="20">
    <location>
        <begin position="366"/>
        <end position="373"/>
    </location>
    <ligand>
        <name>ATP</name>
        <dbReference type="ChEBI" id="CHEBI:30616"/>
    </ligand>
</feature>
<feature type="active site" evidence="19">
    <location>
        <position position="362"/>
    </location>
</feature>
<feature type="binding site" evidence="20">
    <location>
        <begin position="398"/>
        <end position="399"/>
    </location>
    <ligand>
        <name>ATP</name>
        <dbReference type="ChEBI" id="CHEBI:30616"/>
    </ligand>
</feature>
<keyword evidence="7" id="KW-0677">Repeat</keyword>
<dbReference type="InterPro" id="IPR040198">
    <property type="entry name" value="Fido_containing"/>
</dbReference>
<keyword evidence="5 22" id="KW-0812">Transmembrane</keyword>
<evidence type="ECO:0000256" key="9">
    <source>
        <dbReference type="ARBA" id="ARBA00022801"/>
    </source>
</evidence>
<dbReference type="GeneID" id="108739964"/>
<dbReference type="PANTHER" id="PTHR13504">
    <property type="entry name" value="FIDO DOMAIN-CONTAINING PROTEIN DDB_G0283145"/>
    <property type="match status" value="1"/>
</dbReference>
<evidence type="ECO:0000256" key="10">
    <source>
        <dbReference type="ARBA" id="ARBA00022803"/>
    </source>
</evidence>
<sequence>MNINSFIISVLVSVICVLISLLQHVYFNYRRVTEMKLYYKPVFEDLIPSDKVKNFKVQKDKTFGRNSGSNVLKSLHARLKFPMADTLKRPAVPLKPEAGEATEKEVYYSVQAALKFKSFGKLDKALKLFEHAAVIAPNNPDVLNRYGEFIEQMLEDIVSADELYLKALTQSPNHKDALMNHKRTAHIVDQLDLEVLENIDKKCEMLKKLQNSDPAFEDIKRQAFYLHIYHTVGIEGNTMTVEQLRYLLETGNAIAGKSIVEHNEILGLELAMNYLKILTRFPVITVNEIKGIHRRIMGHVDPLNSGIFRDKQVFVGSHKPPPPDDVPKLMEEYAEWLNSEDAVSMHPVRYAALAHYKLVDIHPFGDGNGRTSRLIMNLILLRAGYPPVIILKEHRQQYYDYLQLANHGDVRPFVRFIAQCTEHILNMYLWSLENIGRLSDTYGDLKVIDTNDQKKSFETENRNL</sequence>
<feature type="site" description="Important for autoinhibition of adenylyltransferase activity" evidence="21">
    <location>
        <position position="235"/>
    </location>
</feature>
<evidence type="ECO:0000256" key="19">
    <source>
        <dbReference type="PIRSR" id="PIRSR640198-1"/>
    </source>
</evidence>
<dbReference type="Gene3D" id="1.10.3290.10">
    <property type="entry name" value="Fido-like domain"/>
    <property type="match status" value="1"/>
</dbReference>
<evidence type="ECO:0000256" key="12">
    <source>
        <dbReference type="ARBA" id="ARBA00022989"/>
    </source>
</evidence>
<comment type="similarity">
    <text evidence="2">Belongs to the fic family.</text>
</comment>
<name>A0A1W4X0H1_AGRPL</name>
<evidence type="ECO:0000256" key="7">
    <source>
        <dbReference type="ARBA" id="ARBA00022737"/>
    </source>
</evidence>
<evidence type="ECO:0000256" key="5">
    <source>
        <dbReference type="ARBA" id="ARBA00022692"/>
    </source>
</evidence>
<evidence type="ECO:0000256" key="16">
    <source>
        <dbReference type="ARBA" id="ARBA00047939"/>
    </source>
</evidence>
<keyword evidence="6" id="KW-0548">Nucleotidyltransferase</keyword>
<evidence type="ECO:0000313" key="24">
    <source>
        <dbReference type="Proteomes" id="UP000192223"/>
    </source>
</evidence>
<comment type="catalytic activity">
    <reaction evidence="18">
        <text>3-O-(5'-adenylyl)-L-threonyl-[protein] + H2O = L-threonyl-[protein] + AMP + H(+)</text>
        <dbReference type="Rhea" id="RHEA:55932"/>
        <dbReference type="Rhea" id="RHEA-COMP:11060"/>
        <dbReference type="Rhea" id="RHEA-COMP:13847"/>
        <dbReference type="ChEBI" id="CHEBI:15377"/>
        <dbReference type="ChEBI" id="CHEBI:15378"/>
        <dbReference type="ChEBI" id="CHEBI:30013"/>
        <dbReference type="ChEBI" id="CHEBI:138113"/>
        <dbReference type="ChEBI" id="CHEBI:456215"/>
    </reaction>
</comment>
<dbReference type="Proteomes" id="UP000192223">
    <property type="component" value="Unplaced"/>
</dbReference>
<evidence type="ECO:0000256" key="21">
    <source>
        <dbReference type="PIRSR" id="PIRSR640198-3"/>
    </source>
</evidence>
<dbReference type="SUPFAM" id="SSF48452">
    <property type="entry name" value="TPR-like"/>
    <property type="match status" value="1"/>
</dbReference>
<evidence type="ECO:0000256" key="15">
    <source>
        <dbReference type="ARBA" id="ARBA00034531"/>
    </source>
</evidence>
<dbReference type="Gene3D" id="1.25.40.10">
    <property type="entry name" value="Tetratricopeptide repeat domain"/>
    <property type="match status" value="1"/>
</dbReference>
<reference evidence="25" key="1">
    <citation type="submission" date="2025-08" db="UniProtKB">
        <authorList>
            <consortium name="RefSeq"/>
        </authorList>
    </citation>
    <scope>IDENTIFICATION</scope>
    <source>
        <tissue evidence="25">Entire body</tissue>
    </source>
</reference>
<evidence type="ECO:0000313" key="25">
    <source>
        <dbReference type="RefSeq" id="XP_018329599.1"/>
    </source>
</evidence>
<gene>
    <name evidence="25" type="primary">LOC108739964</name>
</gene>
<dbReference type="InterPro" id="IPR003812">
    <property type="entry name" value="Fido"/>
</dbReference>
<dbReference type="InterPro" id="IPR036597">
    <property type="entry name" value="Fido-like_dom_sf"/>
</dbReference>
<keyword evidence="11 20" id="KW-0067">ATP-binding</keyword>
<dbReference type="OrthoDB" id="439046at2759"/>
<dbReference type="SUPFAM" id="SSF140931">
    <property type="entry name" value="Fic-like"/>
    <property type="match status" value="1"/>
</dbReference>
<comment type="subcellular location">
    <subcellularLocation>
        <location evidence="1">Membrane</location>
        <topology evidence="1">Single-pass membrane protein</topology>
    </subcellularLocation>
</comment>
<keyword evidence="13 22" id="KW-0472">Membrane</keyword>
<dbReference type="STRING" id="224129.A0A1W4X0H1"/>
<evidence type="ECO:0000256" key="2">
    <source>
        <dbReference type="ARBA" id="ARBA00009742"/>
    </source>
</evidence>
<proteinExistence type="inferred from homology"/>
<feature type="domain" description="Fido" evidence="23">
    <location>
        <begin position="284"/>
        <end position="419"/>
    </location>
</feature>
<evidence type="ECO:0000256" key="3">
    <source>
        <dbReference type="ARBA" id="ARBA00014915"/>
    </source>
</evidence>
<feature type="transmembrane region" description="Helical" evidence="22">
    <location>
        <begin position="6"/>
        <end position="27"/>
    </location>
</feature>
<organism evidence="24 25">
    <name type="scientific">Agrilus planipennis</name>
    <name type="common">Emerald ash borer</name>
    <name type="synonym">Agrilus marcopoli</name>
    <dbReference type="NCBI Taxonomy" id="224129"/>
    <lineage>
        <taxon>Eukaryota</taxon>
        <taxon>Metazoa</taxon>
        <taxon>Ecdysozoa</taxon>
        <taxon>Arthropoda</taxon>
        <taxon>Hexapoda</taxon>
        <taxon>Insecta</taxon>
        <taxon>Pterygota</taxon>
        <taxon>Neoptera</taxon>
        <taxon>Endopterygota</taxon>
        <taxon>Coleoptera</taxon>
        <taxon>Polyphaga</taxon>
        <taxon>Elateriformia</taxon>
        <taxon>Buprestoidea</taxon>
        <taxon>Buprestidae</taxon>
        <taxon>Agrilinae</taxon>
        <taxon>Agrilus</taxon>
    </lineage>
</organism>
<keyword evidence="4 25" id="KW-0808">Transferase</keyword>
<feature type="binding site" evidence="20">
    <location>
        <begin position="315"/>
        <end position="318"/>
    </location>
    <ligand>
        <name>ATP</name>
        <dbReference type="ChEBI" id="CHEBI:30616"/>
    </ligand>
</feature>
<keyword evidence="8 20" id="KW-0547">Nucleotide-binding</keyword>
<evidence type="ECO:0000256" key="18">
    <source>
        <dbReference type="ARBA" id="ARBA00049297"/>
    </source>
</evidence>
<dbReference type="FunCoup" id="A0A1W4X0H1">
    <property type="interactions" value="247"/>
</dbReference>
<dbReference type="PROSITE" id="PS51459">
    <property type="entry name" value="FIDO"/>
    <property type="match status" value="1"/>
</dbReference>
<evidence type="ECO:0000256" key="20">
    <source>
        <dbReference type="PIRSR" id="PIRSR640198-2"/>
    </source>
</evidence>
<dbReference type="GO" id="GO:0070733">
    <property type="term" value="F:AMPylase activity"/>
    <property type="evidence" value="ECO:0007669"/>
    <property type="project" value="UniProtKB-EC"/>
</dbReference>
<keyword evidence="9" id="KW-0378">Hydrolase</keyword>
<dbReference type="GO" id="GO:0016787">
    <property type="term" value="F:hydrolase activity"/>
    <property type="evidence" value="ECO:0007669"/>
    <property type="project" value="UniProtKB-KW"/>
</dbReference>
<dbReference type="EC" id="2.7.7.108" evidence="15"/>
<evidence type="ECO:0000259" key="23">
    <source>
        <dbReference type="PROSITE" id="PS51459"/>
    </source>
</evidence>
<dbReference type="AlphaFoldDB" id="A0A1W4X0H1"/>
<evidence type="ECO:0000256" key="1">
    <source>
        <dbReference type="ARBA" id="ARBA00004167"/>
    </source>
</evidence>
<dbReference type="InParanoid" id="A0A1W4X0H1"/>
<comment type="catalytic activity">
    <reaction evidence="16">
        <text>L-threonyl-[protein] + ATP = 3-O-(5'-adenylyl)-L-threonyl-[protein] + diphosphate</text>
        <dbReference type="Rhea" id="RHEA:54292"/>
        <dbReference type="Rhea" id="RHEA-COMP:11060"/>
        <dbReference type="Rhea" id="RHEA-COMP:13847"/>
        <dbReference type="ChEBI" id="CHEBI:30013"/>
        <dbReference type="ChEBI" id="CHEBI:30616"/>
        <dbReference type="ChEBI" id="CHEBI:33019"/>
        <dbReference type="ChEBI" id="CHEBI:138113"/>
        <dbReference type="EC" id="2.7.7.108"/>
    </reaction>
</comment>
<evidence type="ECO:0000256" key="8">
    <source>
        <dbReference type="ARBA" id="ARBA00022741"/>
    </source>
</evidence>
<accession>A0A1W4X0H1</accession>
<dbReference type="PANTHER" id="PTHR13504:SF34">
    <property type="entry name" value="PROTEIN ADENYLYLTRANSFERASE FICD"/>
    <property type="match status" value="1"/>
</dbReference>
<dbReference type="Pfam" id="PF02661">
    <property type="entry name" value="Fic"/>
    <property type="match status" value="1"/>
</dbReference>
<keyword evidence="12 22" id="KW-1133">Transmembrane helix</keyword>
<feature type="binding site" evidence="20">
    <location>
        <position position="406"/>
    </location>
    <ligand>
        <name>ATP</name>
        <dbReference type="ChEBI" id="CHEBI:30616"/>
    </ligand>
</feature>
<keyword evidence="10" id="KW-0802">TPR repeat</keyword>
<dbReference type="InterPro" id="IPR011990">
    <property type="entry name" value="TPR-like_helical_dom_sf"/>
</dbReference>
<dbReference type="RefSeq" id="XP_018329599.1">
    <property type="nucleotide sequence ID" value="XM_018474097.2"/>
</dbReference>
<evidence type="ECO:0000256" key="6">
    <source>
        <dbReference type="ARBA" id="ARBA00022695"/>
    </source>
</evidence>
<evidence type="ECO:0000256" key="4">
    <source>
        <dbReference type="ARBA" id="ARBA00022679"/>
    </source>
</evidence>
<dbReference type="KEGG" id="apln:108739964"/>
<keyword evidence="24" id="KW-1185">Reference proteome</keyword>
<dbReference type="CTD" id="33897"/>
<evidence type="ECO:0000256" key="13">
    <source>
        <dbReference type="ARBA" id="ARBA00023136"/>
    </source>
</evidence>
<evidence type="ECO:0000256" key="11">
    <source>
        <dbReference type="ARBA" id="ARBA00022840"/>
    </source>
</evidence>
<evidence type="ECO:0000256" key="17">
    <source>
        <dbReference type="ARBA" id="ARBA00048696"/>
    </source>
</evidence>
<dbReference type="GO" id="GO:0016020">
    <property type="term" value="C:membrane"/>
    <property type="evidence" value="ECO:0007669"/>
    <property type="project" value="UniProtKB-SubCell"/>
</dbReference>
<protein>
    <recommendedName>
        <fullName evidence="3">Protein adenylyltransferase Fic</fullName>
        <ecNumber evidence="15">2.7.7.108</ecNumber>
    </recommendedName>
    <alternativeName>
        <fullName evidence="14">De-AMPylase Fic</fullName>
    </alternativeName>
</protein>
<comment type="catalytic activity">
    <reaction evidence="17">
        <text>L-tyrosyl-[protein] + ATP = O-(5'-adenylyl)-L-tyrosyl-[protein] + diphosphate</text>
        <dbReference type="Rhea" id="RHEA:54288"/>
        <dbReference type="Rhea" id="RHEA-COMP:10136"/>
        <dbReference type="Rhea" id="RHEA-COMP:13846"/>
        <dbReference type="ChEBI" id="CHEBI:30616"/>
        <dbReference type="ChEBI" id="CHEBI:33019"/>
        <dbReference type="ChEBI" id="CHEBI:46858"/>
        <dbReference type="ChEBI" id="CHEBI:83624"/>
        <dbReference type="EC" id="2.7.7.108"/>
    </reaction>
</comment>
<evidence type="ECO:0000256" key="22">
    <source>
        <dbReference type="SAM" id="Phobius"/>
    </source>
</evidence>
<evidence type="ECO:0000256" key="14">
    <source>
        <dbReference type="ARBA" id="ARBA00030885"/>
    </source>
</evidence>